<evidence type="ECO:0000313" key="5">
    <source>
        <dbReference type="EMBL" id="BCI60580.1"/>
    </source>
</evidence>
<proteinExistence type="inferred from homology"/>
<feature type="domain" description="Flavin reductase like" evidence="4">
    <location>
        <begin position="9"/>
        <end position="152"/>
    </location>
</feature>
<protein>
    <submittedName>
        <fullName evidence="5">Flavin oxidoreductase</fullName>
    </submittedName>
</protein>
<dbReference type="SMART" id="SM00903">
    <property type="entry name" value="Flavin_Reduct"/>
    <property type="match status" value="1"/>
</dbReference>
<evidence type="ECO:0000259" key="4">
    <source>
        <dbReference type="SMART" id="SM00903"/>
    </source>
</evidence>
<dbReference type="Pfam" id="PF01613">
    <property type="entry name" value="Flavin_Reduct"/>
    <property type="match status" value="1"/>
</dbReference>
<name>A0A7I8D1A5_9FIRM</name>
<dbReference type="InterPro" id="IPR002563">
    <property type="entry name" value="Flavin_Rdtase-like_dom"/>
</dbReference>
<gene>
    <name evidence="5" type="ORF">C12CBH8_12190</name>
</gene>
<accession>A0A7I8D1A5</accession>
<evidence type="ECO:0000256" key="2">
    <source>
        <dbReference type="ARBA" id="ARBA00022630"/>
    </source>
</evidence>
<dbReference type="PANTHER" id="PTHR43567:SF1">
    <property type="entry name" value="FLAVOREDOXIN"/>
    <property type="match status" value="1"/>
</dbReference>
<evidence type="ECO:0000256" key="1">
    <source>
        <dbReference type="ARBA" id="ARBA00001917"/>
    </source>
</evidence>
<dbReference type="Proteomes" id="UP000593890">
    <property type="component" value="Chromosome"/>
</dbReference>
<dbReference type="RefSeq" id="WP_215532772.1">
    <property type="nucleotide sequence ID" value="NZ_AP023321.1"/>
</dbReference>
<sequence length="186" mass="19999">MRKNFGAKPYTYPQPVFIVATYGEDGTPDAMNAAWGGISENTQISMCLSAGHKTVKNILARGAFTVSMADADHVVACDYVGIASGNNTSDKFEKAGFHATRSEFVDAPLIDELAIAVECKLVSYDEESCRLVGEIVNVSVDESVLDQDGNVDVKKAAPITFDPFHNAYIQLGEKVGNAFKDGLALR</sequence>
<dbReference type="InterPro" id="IPR012349">
    <property type="entry name" value="Split_barrel_FMN-bd"/>
</dbReference>
<dbReference type="EMBL" id="AP023321">
    <property type="protein sequence ID" value="BCI60580.1"/>
    <property type="molecule type" value="Genomic_DNA"/>
</dbReference>
<dbReference type="KEGG" id="sman:C12CBH8_12190"/>
<organism evidence="5 6">
    <name type="scientific">Solibaculum mannosilyticum</name>
    <dbReference type="NCBI Taxonomy" id="2780922"/>
    <lineage>
        <taxon>Bacteria</taxon>
        <taxon>Bacillati</taxon>
        <taxon>Bacillota</taxon>
        <taxon>Clostridia</taxon>
        <taxon>Eubacteriales</taxon>
        <taxon>Oscillospiraceae</taxon>
        <taxon>Solibaculum</taxon>
    </lineage>
</organism>
<dbReference type="AlphaFoldDB" id="A0A7I8D1A5"/>
<dbReference type="GO" id="GO:0010181">
    <property type="term" value="F:FMN binding"/>
    <property type="evidence" value="ECO:0007669"/>
    <property type="project" value="InterPro"/>
</dbReference>
<keyword evidence="6" id="KW-1185">Reference proteome</keyword>
<dbReference type="InterPro" id="IPR052174">
    <property type="entry name" value="Flavoredoxin"/>
</dbReference>
<evidence type="ECO:0000256" key="3">
    <source>
        <dbReference type="ARBA" id="ARBA00038054"/>
    </source>
</evidence>
<dbReference type="PANTHER" id="PTHR43567">
    <property type="entry name" value="FLAVOREDOXIN-RELATED-RELATED"/>
    <property type="match status" value="1"/>
</dbReference>
<dbReference type="GO" id="GO:0016646">
    <property type="term" value="F:oxidoreductase activity, acting on the CH-NH group of donors, NAD or NADP as acceptor"/>
    <property type="evidence" value="ECO:0007669"/>
    <property type="project" value="UniProtKB-ARBA"/>
</dbReference>
<dbReference type="Gene3D" id="2.30.110.10">
    <property type="entry name" value="Electron Transport, Fmn-binding Protein, Chain A"/>
    <property type="match status" value="1"/>
</dbReference>
<keyword evidence="2" id="KW-0285">Flavoprotein</keyword>
<dbReference type="SUPFAM" id="SSF50475">
    <property type="entry name" value="FMN-binding split barrel"/>
    <property type="match status" value="1"/>
</dbReference>
<evidence type="ECO:0000313" key="6">
    <source>
        <dbReference type="Proteomes" id="UP000593890"/>
    </source>
</evidence>
<comment type="similarity">
    <text evidence="3">Belongs to the flavoredoxin family.</text>
</comment>
<reference evidence="6" key="1">
    <citation type="submission" date="2020-07" db="EMBL/GenBank/DDBJ databases">
        <title>Complete genome sequencing of Clostridia bacterium strain 12CBH8.</title>
        <authorList>
            <person name="Sakamoto M."/>
            <person name="Murakami T."/>
            <person name="Mori H."/>
        </authorList>
    </citation>
    <scope>NUCLEOTIDE SEQUENCE [LARGE SCALE GENOMIC DNA]</scope>
    <source>
        <strain evidence="6">12CBH8</strain>
    </source>
</reference>
<comment type="cofactor">
    <cofactor evidence="1">
        <name>FMN</name>
        <dbReference type="ChEBI" id="CHEBI:58210"/>
    </cofactor>
</comment>